<dbReference type="OrthoDB" id="9788260at2"/>
<organism evidence="2 3">
    <name type="scientific">Hyphomonas polymorpha PS728</name>
    <dbReference type="NCBI Taxonomy" id="1280954"/>
    <lineage>
        <taxon>Bacteria</taxon>
        <taxon>Pseudomonadati</taxon>
        <taxon>Pseudomonadota</taxon>
        <taxon>Alphaproteobacteria</taxon>
        <taxon>Hyphomonadales</taxon>
        <taxon>Hyphomonadaceae</taxon>
        <taxon>Hyphomonas</taxon>
    </lineage>
</organism>
<name>A0A062VAB9_9PROT</name>
<dbReference type="RefSeq" id="WP_035601328.1">
    <property type="nucleotide sequence ID" value="NZ_ARYM01000025.1"/>
</dbReference>
<dbReference type="eggNOG" id="ENOG5032YDI">
    <property type="taxonomic scope" value="Bacteria"/>
</dbReference>
<dbReference type="PATRIC" id="fig|1280954.3.peg.3371"/>
<dbReference type="Proteomes" id="UP000027100">
    <property type="component" value="Unassembled WGS sequence"/>
</dbReference>
<dbReference type="EMBL" id="ARYM01000025">
    <property type="protein sequence ID" value="KCZ97120.1"/>
    <property type="molecule type" value="Genomic_DNA"/>
</dbReference>
<comment type="caution">
    <text evidence="2">The sequence shown here is derived from an EMBL/GenBank/DDBJ whole genome shotgun (WGS) entry which is preliminary data.</text>
</comment>
<proteinExistence type="predicted"/>
<keyword evidence="1" id="KW-0732">Signal</keyword>
<keyword evidence="3" id="KW-1185">Reference proteome</keyword>
<dbReference type="PROSITE" id="PS51257">
    <property type="entry name" value="PROKAR_LIPOPROTEIN"/>
    <property type="match status" value="1"/>
</dbReference>
<feature type="signal peptide" evidence="1">
    <location>
        <begin position="1"/>
        <end position="19"/>
    </location>
</feature>
<dbReference type="STRING" id="1280954.HPO_16695"/>
<sequence>MKFGKLGLALAISSALLLAACGGGSEASGGFDENGYDGGGDLSAPAAASADGGKAKKPKCPVKLNKDLPGPDIAGFRLGMTFAEAENAIACQMPDGLVTYDNEFFSPYSLKTGTMRLEKQRITAQTGENKECSYGSYDAMQKCGAGNRQWDFISEKITLATPGVPGNQKVHGVWRTQNWKEGEMPAKAAVLAALTEKYGPYQQYEGRDANYFGYVNEYNWVADSAGNVLSEAHPMLNQCANGVNGRGDEHQSWSSGCGMSVTAMIRTFRSNPDVVEELSVGMFDQTALYEFGDQFQNELNEIENKRRTDELEKAQNTKVDL</sequence>
<reference evidence="2 3" key="1">
    <citation type="journal article" date="2014" name="Antonie Van Leeuwenhoek">
        <title>Hyphomonas beringensis sp. nov. and Hyphomonas chukchiensis sp. nov., isolated from surface seawater of the Bering Sea and Chukchi Sea.</title>
        <authorList>
            <person name="Li C."/>
            <person name="Lai Q."/>
            <person name="Li G."/>
            <person name="Dong C."/>
            <person name="Wang J."/>
            <person name="Liao Y."/>
            <person name="Shao Z."/>
        </authorList>
    </citation>
    <scope>NUCLEOTIDE SEQUENCE [LARGE SCALE GENOMIC DNA]</scope>
    <source>
        <strain evidence="2 3">PS728</strain>
    </source>
</reference>
<feature type="chain" id="PRO_5001615158" evidence="1">
    <location>
        <begin position="20"/>
        <end position="321"/>
    </location>
</feature>
<evidence type="ECO:0000256" key="1">
    <source>
        <dbReference type="SAM" id="SignalP"/>
    </source>
</evidence>
<evidence type="ECO:0000313" key="2">
    <source>
        <dbReference type="EMBL" id="KCZ97120.1"/>
    </source>
</evidence>
<evidence type="ECO:0000313" key="3">
    <source>
        <dbReference type="Proteomes" id="UP000027100"/>
    </source>
</evidence>
<gene>
    <name evidence="2" type="ORF">HPO_16695</name>
</gene>
<keyword evidence="2" id="KW-0449">Lipoprotein</keyword>
<dbReference type="AlphaFoldDB" id="A0A062VAB9"/>
<protein>
    <submittedName>
        <fullName evidence="2">Putative lipoprotein</fullName>
    </submittedName>
</protein>
<accession>A0A062VAB9</accession>